<sequence>MRKCGKYSSSSHRCLLSITTRSSPCSWLQFFWRLPLFIPLRQRGVQHYASPSGAPCGNGCHRWLDVSSRADKH</sequence>
<dbReference type="EMBL" id="SRLO01000118">
    <property type="protein sequence ID" value="TNN74091.1"/>
    <property type="molecule type" value="Genomic_DNA"/>
</dbReference>
<accession>A0A4Z2I8K5</accession>
<protein>
    <submittedName>
        <fullName evidence="1">Uncharacterized protein</fullName>
    </submittedName>
</protein>
<proteinExistence type="predicted"/>
<comment type="caution">
    <text evidence="1">The sequence shown here is derived from an EMBL/GenBank/DDBJ whole genome shotgun (WGS) entry which is preliminary data.</text>
</comment>
<dbReference type="Proteomes" id="UP000314294">
    <property type="component" value="Unassembled WGS sequence"/>
</dbReference>
<evidence type="ECO:0000313" key="1">
    <source>
        <dbReference type="EMBL" id="TNN74091.1"/>
    </source>
</evidence>
<keyword evidence="2" id="KW-1185">Reference proteome</keyword>
<evidence type="ECO:0000313" key="2">
    <source>
        <dbReference type="Proteomes" id="UP000314294"/>
    </source>
</evidence>
<gene>
    <name evidence="1" type="ORF">EYF80_015732</name>
</gene>
<organism evidence="1 2">
    <name type="scientific">Liparis tanakae</name>
    <name type="common">Tanaka's snailfish</name>
    <dbReference type="NCBI Taxonomy" id="230148"/>
    <lineage>
        <taxon>Eukaryota</taxon>
        <taxon>Metazoa</taxon>
        <taxon>Chordata</taxon>
        <taxon>Craniata</taxon>
        <taxon>Vertebrata</taxon>
        <taxon>Euteleostomi</taxon>
        <taxon>Actinopterygii</taxon>
        <taxon>Neopterygii</taxon>
        <taxon>Teleostei</taxon>
        <taxon>Neoteleostei</taxon>
        <taxon>Acanthomorphata</taxon>
        <taxon>Eupercaria</taxon>
        <taxon>Perciformes</taxon>
        <taxon>Cottioidei</taxon>
        <taxon>Cottales</taxon>
        <taxon>Liparidae</taxon>
        <taxon>Liparis</taxon>
    </lineage>
</organism>
<dbReference type="AlphaFoldDB" id="A0A4Z2I8K5"/>
<name>A0A4Z2I8K5_9TELE</name>
<reference evidence="1 2" key="1">
    <citation type="submission" date="2019-03" db="EMBL/GenBank/DDBJ databases">
        <title>First draft genome of Liparis tanakae, snailfish: a comprehensive survey of snailfish specific genes.</title>
        <authorList>
            <person name="Kim W."/>
            <person name="Song I."/>
            <person name="Jeong J.-H."/>
            <person name="Kim D."/>
            <person name="Kim S."/>
            <person name="Ryu S."/>
            <person name="Song J.Y."/>
            <person name="Lee S.K."/>
        </authorList>
    </citation>
    <scope>NUCLEOTIDE SEQUENCE [LARGE SCALE GENOMIC DNA]</scope>
    <source>
        <tissue evidence="1">Muscle</tissue>
    </source>
</reference>